<feature type="chain" id="PRO_5046008878" evidence="6">
    <location>
        <begin position="22"/>
        <end position="500"/>
    </location>
</feature>
<evidence type="ECO:0000313" key="10">
    <source>
        <dbReference type="Proteomes" id="UP001597438"/>
    </source>
</evidence>
<evidence type="ECO:0000313" key="9">
    <source>
        <dbReference type="EMBL" id="MFD2832462.1"/>
    </source>
</evidence>
<evidence type="ECO:0000256" key="4">
    <source>
        <dbReference type="ARBA" id="ARBA00023136"/>
    </source>
</evidence>
<evidence type="ECO:0000256" key="2">
    <source>
        <dbReference type="ARBA" id="ARBA00006275"/>
    </source>
</evidence>
<feature type="domain" description="RagB/SusD" evidence="7">
    <location>
        <begin position="340"/>
        <end position="460"/>
    </location>
</feature>
<comment type="caution">
    <text evidence="9">The sequence shown here is derived from an EMBL/GenBank/DDBJ whole genome shotgun (WGS) entry which is preliminary data.</text>
</comment>
<gene>
    <name evidence="9" type="ORF">ACFSYS_04125</name>
</gene>
<dbReference type="CDD" id="cd08977">
    <property type="entry name" value="SusD"/>
    <property type="match status" value="1"/>
</dbReference>
<dbReference type="SUPFAM" id="SSF48452">
    <property type="entry name" value="TPR-like"/>
    <property type="match status" value="1"/>
</dbReference>
<keyword evidence="5" id="KW-0998">Cell outer membrane</keyword>
<evidence type="ECO:0000256" key="1">
    <source>
        <dbReference type="ARBA" id="ARBA00004442"/>
    </source>
</evidence>
<dbReference type="Gene3D" id="1.25.40.390">
    <property type="match status" value="1"/>
</dbReference>
<dbReference type="EMBL" id="JBHUOJ010000008">
    <property type="protein sequence ID" value="MFD2832462.1"/>
    <property type="molecule type" value="Genomic_DNA"/>
</dbReference>
<evidence type="ECO:0000259" key="8">
    <source>
        <dbReference type="Pfam" id="PF14322"/>
    </source>
</evidence>
<feature type="signal peptide" evidence="6">
    <location>
        <begin position="1"/>
        <end position="21"/>
    </location>
</feature>
<evidence type="ECO:0000256" key="3">
    <source>
        <dbReference type="ARBA" id="ARBA00022729"/>
    </source>
</evidence>
<dbReference type="RefSeq" id="WP_251741968.1">
    <property type="nucleotide sequence ID" value="NZ_JBHUOJ010000008.1"/>
</dbReference>
<evidence type="ECO:0000259" key="7">
    <source>
        <dbReference type="Pfam" id="PF07980"/>
    </source>
</evidence>
<organism evidence="9 10">
    <name type="scientific">Christiangramia antarctica</name>
    <dbReference type="NCBI Taxonomy" id="2058158"/>
    <lineage>
        <taxon>Bacteria</taxon>
        <taxon>Pseudomonadati</taxon>
        <taxon>Bacteroidota</taxon>
        <taxon>Flavobacteriia</taxon>
        <taxon>Flavobacteriales</taxon>
        <taxon>Flavobacteriaceae</taxon>
        <taxon>Christiangramia</taxon>
    </lineage>
</organism>
<keyword evidence="10" id="KW-1185">Reference proteome</keyword>
<evidence type="ECO:0000256" key="6">
    <source>
        <dbReference type="SAM" id="SignalP"/>
    </source>
</evidence>
<keyword evidence="4" id="KW-0472">Membrane</keyword>
<evidence type="ECO:0000256" key="5">
    <source>
        <dbReference type="ARBA" id="ARBA00023237"/>
    </source>
</evidence>
<comment type="subcellular location">
    <subcellularLocation>
        <location evidence="1">Cell outer membrane</location>
    </subcellularLocation>
</comment>
<dbReference type="PROSITE" id="PS51257">
    <property type="entry name" value="PROKAR_LIPOPROTEIN"/>
    <property type="match status" value="1"/>
</dbReference>
<dbReference type="Proteomes" id="UP001597438">
    <property type="component" value="Unassembled WGS sequence"/>
</dbReference>
<dbReference type="Pfam" id="PF14322">
    <property type="entry name" value="SusD-like_3"/>
    <property type="match status" value="1"/>
</dbReference>
<keyword evidence="3 6" id="KW-0732">Signal</keyword>
<comment type="similarity">
    <text evidence="2">Belongs to the SusD family.</text>
</comment>
<sequence>MKTLRIKNIFLILLTTLIAMSCNLEEDLSDAKLDPSALNSPEALEAAVAGMYRQFEEVNKWNQCWIRSYGGDDVTTHSGLNKQGFRDSDKMVMTSLTAGIGLSYGPPYGVIKEANNIIANEDNFSTGDDENINALLGEAYFLRAYNYFHLTRVFGKVPLILSTDILDNVNLERAELIEIYTQIESDLLKAESLLPDKYPGVPAAIRPNNGSARAYLAKLYMHWAGWPLKDNSKYAMAASSAKTVIDNATAHGFALVPDMGTLWSIADENRFNSEIVFGLGHAQPLGNQFANRHTGRLGYPGDVQGWSENFAEIAFFEDFPEGKRKEDTYRTEVEFRGETINWKDFENESHPLFLKVTGYQNEISTTNSVTSMTTYNMRYADLLLYYAEAIGRSGGTSPDAWEALNKVRRRAHGLPVNTPDASVDLTSGDLAELAYMERKWELAGEFKRWDDLTRMERVAQALANRSSEELVGPITGDTSPSNYFAEIPEEELITSPQLRE</sequence>
<dbReference type="InterPro" id="IPR011990">
    <property type="entry name" value="TPR-like_helical_dom_sf"/>
</dbReference>
<dbReference type="InterPro" id="IPR012944">
    <property type="entry name" value="SusD_RagB_dom"/>
</dbReference>
<name>A0ABW5X1D5_9FLAO</name>
<dbReference type="Pfam" id="PF07980">
    <property type="entry name" value="SusD_RagB"/>
    <property type="match status" value="1"/>
</dbReference>
<accession>A0ABW5X1D5</accession>
<protein>
    <submittedName>
        <fullName evidence="9">RagB/SusD family nutrient uptake outer membrane protein</fullName>
    </submittedName>
</protein>
<proteinExistence type="inferred from homology"/>
<feature type="domain" description="SusD-like N-terminal" evidence="8">
    <location>
        <begin position="29"/>
        <end position="221"/>
    </location>
</feature>
<dbReference type="InterPro" id="IPR033985">
    <property type="entry name" value="SusD-like_N"/>
</dbReference>
<reference evidence="10" key="1">
    <citation type="journal article" date="2019" name="Int. J. Syst. Evol. Microbiol.">
        <title>The Global Catalogue of Microorganisms (GCM) 10K type strain sequencing project: providing services to taxonomists for standard genome sequencing and annotation.</title>
        <authorList>
            <consortium name="The Broad Institute Genomics Platform"/>
            <consortium name="The Broad Institute Genome Sequencing Center for Infectious Disease"/>
            <person name="Wu L."/>
            <person name="Ma J."/>
        </authorList>
    </citation>
    <scope>NUCLEOTIDE SEQUENCE [LARGE SCALE GENOMIC DNA]</scope>
    <source>
        <strain evidence="10">KCTC 52925</strain>
    </source>
</reference>